<gene>
    <name evidence="1" type="ORF">QF118_15445</name>
</gene>
<dbReference type="EMBL" id="CP124616">
    <property type="protein sequence ID" value="WGW03306.1"/>
    <property type="molecule type" value="Genomic_DNA"/>
</dbReference>
<evidence type="ECO:0000313" key="2">
    <source>
        <dbReference type="Proteomes" id="UP001241605"/>
    </source>
</evidence>
<reference evidence="1 2" key="1">
    <citation type="submission" date="2023-05" db="EMBL/GenBank/DDBJ databases">
        <title>YMD87, complete Genome.</title>
        <authorList>
            <person name="Zhang J."/>
            <person name="Xu X."/>
        </authorList>
    </citation>
    <scope>NUCLEOTIDE SEQUENCE [LARGE SCALE GENOMIC DNA]</scope>
    <source>
        <strain evidence="1 2">YMD87</strain>
    </source>
</reference>
<organism evidence="1 2">
    <name type="scientific">Tropicibacter oceani</name>
    <dbReference type="NCBI Taxonomy" id="3058420"/>
    <lineage>
        <taxon>Bacteria</taxon>
        <taxon>Pseudomonadati</taxon>
        <taxon>Pseudomonadota</taxon>
        <taxon>Alphaproteobacteria</taxon>
        <taxon>Rhodobacterales</taxon>
        <taxon>Roseobacteraceae</taxon>
        <taxon>Tropicibacter</taxon>
    </lineage>
</organism>
<keyword evidence="2" id="KW-1185">Reference proteome</keyword>
<accession>A0ABY8QH61</accession>
<proteinExistence type="predicted"/>
<dbReference type="InterPro" id="IPR039498">
    <property type="entry name" value="NTP_transf_5"/>
</dbReference>
<dbReference type="Proteomes" id="UP001241605">
    <property type="component" value="Chromosome"/>
</dbReference>
<sequence>MSLIDRCPSAMHRAALRLVGAALGGPVTQGLLEDLAQVDPVALAGLLNVQHAHTVVAAVQGRDPRLDAALPEDLWLYLAEMRAANRDRMALGVQDLGRIGALLGGAGISAVVLKGGAEMLDPLVNPAAIRFVSDLDILVPYDRAREAQALLSGQSPDAVAFPDRIDAAVLHHLDPLHPEGHEFPIELHFHVGQSLVRRVLDAPGVLDRATPSAVAGIALPSMRDRFLHHVLHYAKEHHADHGLYLRGLVDHHAFRQALTAQDRAAAETSLRAAGLGHHLQILDALTDMVLGQDPGAMSPATSRWLRRCLQGFGSPARRRLSASLTLLYRVPWRFVTSRYYRRRYLGILRDPAVLKGELGLQRDRFGKLR</sequence>
<protein>
    <submittedName>
        <fullName evidence="1">Nucleotidyltransferase family protein</fullName>
    </submittedName>
</protein>
<name>A0ABY8QH61_9RHOB</name>
<dbReference type="Pfam" id="PF14907">
    <property type="entry name" value="NTP_transf_5"/>
    <property type="match status" value="1"/>
</dbReference>
<dbReference type="RefSeq" id="WP_282299940.1">
    <property type="nucleotide sequence ID" value="NZ_CP124616.1"/>
</dbReference>
<evidence type="ECO:0000313" key="1">
    <source>
        <dbReference type="EMBL" id="WGW03306.1"/>
    </source>
</evidence>